<feature type="transmembrane region" description="Helical" evidence="1">
    <location>
        <begin position="193"/>
        <end position="211"/>
    </location>
</feature>
<sequence length="767" mass="84126">MMWDHGPGASRFILANRFADVTTCCTEVDTTMSLSKVSRWNQFRRQVPGSTSKATSHAALPKSDSCQNTMASVRSWPEEARGVKEHTWLSYVYGIGDVLLILLPIYFILLGFAAVSLNGKPTKDNTFGPKVEFAMDLGPTIFPIVFAAISGRSMKMIARYLAEKGAKLSTLELLMASQSVWGTFESQLLMQRLTIVGANLLFLWSLSPLGGQASLRLMQRGQQASSTPMRLRYLTTGPAGAMSSLATGSTQRGKYAEAGALYNAALLAPQAVKLGPQDPWGNVKIPSLAALNTSSADPNGWLDIPSRFSIPEQYASLVGVPIAGIPLDSENNFTIEYNYLSVDCKGFEQQPYPGLHGTGDPTATNYTKLDEMLPGQIWYNKSLYHLQPFDLLGGRASFFIDTTQDLARIPIGSAKGINQDVYLGRLDGFIGHYNQSRLNASEIETPREVLFASVYGISKDGLDQGLNIARCLLFQNHVEASIHCTGSQCATKKLRKSITDKRPKALTAFEHISIFDDFAREFPTAIKFSEGSSPTERFIANTSTFPFVQKAGRLYANEAYTNLSTVPPEVFSRRLSLVLNTYFQLSTQSSGYFGGLNNNLTVYGPDTLPATDVNVYLPANLSATNHTFFEWVGKYQRTVIDSNSPFLGATTTASTTVTREIFVCNFAWLALLLTSSFAIFVTGSVAILLKRKTLGPEMFGFVASLTYENPWAKIPKGGTMLDAMERARLLKDVEFHVGDVRGEDSIGHIAFAAGVPLRKLERGRLYC</sequence>
<feature type="transmembrane region" description="Helical" evidence="1">
    <location>
        <begin position="666"/>
        <end position="689"/>
    </location>
</feature>
<dbReference type="HOGENOM" id="CLU_012207_2_0_1"/>
<dbReference type="STRING" id="985895.E4ZT42"/>
<evidence type="ECO:0000313" key="2">
    <source>
        <dbReference type="EMBL" id="CBX94473.1"/>
    </source>
</evidence>
<protein>
    <submittedName>
        <fullName evidence="2">Uncharacterized protein</fullName>
    </submittedName>
</protein>
<keyword evidence="3" id="KW-1185">Reference proteome</keyword>
<proteinExistence type="predicted"/>
<gene>
    <name evidence="2" type="ORF">LEMA_P119640.1</name>
</gene>
<dbReference type="OrthoDB" id="3692311at2759"/>
<dbReference type="AlphaFoldDB" id="E4ZT42"/>
<feature type="transmembrane region" description="Helical" evidence="1">
    <location>
        <begin position="91"/>
        <end position="113"/>
    </location>
</feature>
<dbReference type="Proteomes" id="UP000002668">
    <property type="component" value="Genome"/>
</dbReference>
<evidence type="ECO:0000256" key="1">
    <source>
        <dbReference type="SAM" id="Phobius"/>
    </source>
</evidence>
<dbReference type="EMBL" id="FP929123">
    <property type="protein sequence ID" value="CBX94473.1"/>
    <property type="molecule type" value="Genomic_DNA"/>
</dbReference>
<feature type="transmembrane region" description="Helical" evidence="1">
    <location>
        <begin position="133"/>
        <end position="151"/>
    </location>
</feature>
<dbReference type="OMA" id="SGRSMKM"/>
<organism evidence="3">
    <name type="scientific">Leptosphaeria maculans (strain JN3 / isolate v23.1.3 / race Av1-4-5-6-7-8)</name>
    <name type="common">Blackleg fungus</name>
    <name type="synonym">Phoma lingam</name>
    <dbReference type="NCBI Taxonomy" id="985895"/>
    <lineage>
        <taxon>Eukaryota</taxon>
        <taxon>Fungi</taxon>
        <taxon>Dikarya</taxon>
        <taxon>Ascomycota</taxon>
        <taxon>Pezizomycotina</taxon>
        <taxon>Dothideomycetes</taxon>
        <taxon>Pleosporomycetidae</taxon>
        <taxon>Pleosporales</taxon>
        <taxon>Pleosporineae</taxon>
        <taxon>Leptosphaeriaceae</taxon>
        <taxon>Plenodomus</taxon>
        <taxon>Plenodomus lingam/Leptosphaeria maculans species complex</taxon>
    </lineage>
</organism>
<dbReference type="InParanoid" id="E4ZT42"/>
<name>E4ZT42_LEPMJ</name>
<dbReference type="VEuPathDB" id="FungiDB:LEMA_P119640.1"/>
<evidence type="ECO:0000313" key="3">
    <source>
        <dbReference type="Proteomes" id="UP000002668"/>
    </source>
</evidence>
<keyword evidence="1" id="KW-0812">Transmembrane</keyword>
<reference evidence="3" key="1">
    <citation type="journal article" date="2011" name="Nat. Commun.">
        <title>Effector diversification within compartments of the Leptosphaeria maculans genome affected by Repeat-Induced Point mutations.</title>
        <authorList>
            <person name="Rouxel T."/>
            <person name="Grandaubert J."/>
            <person name="Hane J.K."/>
            <person name="Hoede C."/>
            <person name="van de Wouw A.P."/>
            <person name="Couloux A."/>
            <person name="Dominguez V."/>
            <person name="Anthouard V."/>
            <person name="Bally P."/>
            <person name="Bourras S."/>
            <person name="Cozijnsen A.J."/>
            <person name="Ciuffetti L.M."/>
            <person name="Degrave A."/>
            <person name="Dilmaghani A."/>
            <person name="Duret L."/>
            <person name="Fudal I."/>
            <person name="Goodwin S.B."/>
            <person name="Gout L."/>
            <person name="Glaser N."/>
            <person name="Linglin J."/>
            <person name="Kema G.H.J."/>
            <person name="Lapalu N."/>
            <person name="Lawrence C.B."/>
            <person name="May K."/>
            <person name="Meyer M."/>
            <person name="Ollivier B."/>
            <person name="Poulain J."/>
            <person name="Schoch C.L."/>
            <person name="Simon A."/>
            <person name="Spatafora J.W."/>
            <person name="Stachowiak A."/>
            <person name="Turgeon B.G."/>
            <person name="Tyler B.M."/>
            <person name="Vincent D."/>
            <person name="Weissenbach J."/>
            <person name="Amselem J."/>
            <person name="Quesneville H."/>
            <person name="Oliver R.P."/>
            <person name="Wincker P."/>
            <person name="Balesdent M.-H."/>
            <person name="Howlett B.J."/>
        </authorList>
    </citation>
    <scope>NUCLEOTIDE SEQUENCE [LARGE SCALE GENOMIC DNA]</scope>
    <source>
        <strain evidence="3">JN3 / isolate v23.1.3 / race Av1-4-5-6-7-8</strain>
    </source>
</reference>
<keyword evidence="1" id="KW-0472">Membrane</keyword>
<dbReference type="eggNOG" id="ENOG502RZ6R">
    <property type="taxonomic scope" value="Eukaryota"/>
</dbReference>
<accession>E4ZT42</accession>
<keyword evidence="1" id="KW-1133">Transmembrane helix</keyword>